<dbReference type="AlphaFoldDB" id="A0AAD4V0Z2"/>
<reference evidence="2 3" key="1">
    <citation type="journal article" date="2022" name="G3 (Bethesda)">
        <title>Whole-genome sequence and methylome profiling of the almond [Prunus dulcis (Mill.) D.A. Webb] cultivar 'Nonpareil'.</title>
        <authorList>
            <person name="D'Amico-Willman K.M."/>
            <person name="Ouma W.Z."/>
            <person name="Meulia T."/>
            <person name="Sideli G.M."/>
            <person name="Gradziel T.M."/>
            <person name="Fresnedo-Ramirez J."/>
        </authorList>
    </citation>
    <scope>NUCLEOTIDE SEQUENCE [LARGE SCALE GENOMIC DNA]</scope>
    <source>
        <strain evidence="2">Clone GOH B32 T37-40</strain>
    </source>
</reference>
<keyword evidence="3" id="KW-1185">Reference proteome</keyword>
<dbReference type="Proteomes" id="UP001054821">
    <property type="component" value="Chromosome 7"/>
</dbReference>
<sequence>MNKDSVAESFQSLPLNPKSQNFGGLTALRDEIQWYASRKNRAKFWRIDNPNQVVPRSFPAVTFEPAALISSFFTESAPLSFSLLRRPNLSPERLVSLWTPMRLPEACGGAWVTVAVMHWVPVQSPICHERVGVFGLEFGYRLSLERILPIVQFPDLIRRRRAVMTTQSSEPPAQPTSAATVPALMDHLAVGPTGSQVPASLASSVAQPVSARRRHRPASTTDTTSTDALRSQLGGCRSASDLHLHFGIGSPPPSFLQFLYVWNKLRRFFEFSV</sequence>
<feature type="compositionally biased region" description="Low complexity" evidence="1">
    <location>
        <begin position="218"/>
        <end position="228"/>
    </location>
</feature>
<evidence type="ECO:0000256" key="1">
    <source>
        <dbReference type="SAM" id="MobiDB-lite"/>
    </source>
</evidence>
<accession>A0AAD4V0Z2</accession>
<evidence type="ECO:0000313" key="2">
    <source>
        <dbReference type="EMBL" id="KAI5316590.1"/>
    </source>
</evidence>
<organism evidence="2 3">
    <name type="scientific">Prunus dulcis</name>
    <name type="common">Almond</name>
    <name type="synonym">Amygdalus dulcis</name>
    <dbReference type="NCBI Taxonomy" id="3755"/>
    <lineage>
        <taxon>Eukaryota</taxon>
        <taxon>Viridiplantae</taxon>
        <taxon>Streptophyta</taxon>
        <taxon>Embryophyta</taxon>
        <taxon>Tracheophyta</taxon>
        <taxon>Spermatophyta</taxon>
        <taxon>Magnoliopsida</taxon>
        <taxon>eudicotyledons</taxon>
        <taxon>Gunneridae</taxon>
        <taxon>Pentapetalae</taxon>
        <taxon>rosids</taxon>
        <taxon>fabids</taxon>
        <taxon>Rosales</taxon>
        <taxon>Rosaceae</taxon>
        <taxon>Amygdaloideae</taxon>
        <taxon>Amygdaleae</taxon>
        <taxon>Prunus</taxon>
    </lineage>
</organism>
<dbReference type="EMBL" id="JAJFAZ020000007">
    <property type="protein sequence ID" value="KAI5316590.1"/>
    <property type="molecule type" value="Genomic_DNA"/>
</dbReference>
<evidence type="ECO:0000313" key="3">
    <source>
        <dbReference type="Proteomes" id="UP001054821"/>
    </source>
</evidence>
<protein>
    <submittedName>
        <fullName evidence="2">Uncharacterized protein</fullName>
    </submittedName>
</protein>
<comment type="caution">
    <text evidence="2">The sequence shown here is derived from an EMBL/GenBank/DDBJ whole genome shotgun (WGS) entry which is preliminary data.</text>
</comment>
<name>A0AAD4V0Z2_PRUDU</name>
<proteinExistence type="predicted"/>
<feature type="region of interest" description="Disordered" evidence="1">
    <location>
        <begin position="206"/>
        <end position="228"/>
    </location>
</feature>
<gene>
    <name evidence="2" type="ORF">L3X38_036297</name>
</gene>